<comment type="caution">
    <text evidence="2">The sequence shown here is derived from an EMBL/GenBank/DDBJ whole genome shotgun (WGS) entry which is preliminary data.</text>
</comment>
<feature type="region of interest" description="Disordered" evidence="1">
    <location>
        <begin position="163"/>
        <end position="188"/>
    </location>
</feature>
<feature type="region of interest" description="Disordered" evidence="1">
    <location>
        <begin position="1"/>
        <end position="27"/>
    </location>
</feature>
<protein>
    <submittedName>
        <fullName evidence="2">Uncharacterized protein</fullName>
    </submittedName>
</protein>
<feature type="compositionally biased region" description="Basic and acidic residues" evidence="1">
    <location>
        <begin position="173"/>
        <end position="183"/>
    </location>
</feature>
<evidence type="ECO:0000313" key="3">
    <source>
        <dbReference type="Proteomes" id="UP001209878"/>
    </source>
</evidence>
<evidence type="ECO:0000313" key="2">
    <source>
        <dbReference type="EMBL" id="KAK2181654.1"/>
    </source>
</evidence>
<dbReference type="AlphaFoldDB" id="A0AAD9L1I3"/>
<proteinExistence type="predicted"/>
<reference evidence="2" key="1">
    <citation type="journal article" date="2023" name="Mol. Biol. Evol.">
        <title>Third-Generation Sequencing Reveals the Adaptive Role of the Epigenome in Three Deep-Sea Polychaetes.</title>
        <authorList>
            <person name="Perez M."/>
            <person name="Aroh O."/>
            <person name="Sun Y."/>
            <person name="Lan Y."/>
            <person name="Juniper S.K."/>
            <person name="Young C.R."/>
            <person name="Angers B."/>
            <person name="Qian P.Y."/>
        </authorList>
    </citation>
    <scope>NUCLEOTIDE SEQUENCE</scope>
    <source>
        <strain evidence="2">R07B-5</strain>
    </source>
</reference>
<name>A0AAD9L1I3_RIDPI</name>
<gene>
    <name evidence="2" type="ORF">NP493_386g04012</name>
</gene>
<sequence length="361" mass="37471">MKTQEGSGATTGGEGSRSRSSRTKGVVTSQLGCGLGKMHCTPPGGSATTPPSGIVTITQESSNVNSQLAELDRTCSMQTDGAYSSSSEGFCEIDKGDMLANDMHDSDSDIGDIGAAPYSHSGNVLGTSRECPSLEGAAATPLGVATADDLASDAVGAVANVTLTEPDVQPSTSKDEISDKSDQDETGCYGNKAATLHGGTSTVTEAAVAAAVAAAAAAAESQTSGDEYQVYFYDTKVKVVDTTAQDKRKKEEPNYFAGIKKMENKQDILFARAEALHAHGHTKDACTLAQQLAEEMLANPPDLASDQTTIVSVGKGSFSKEQNSISTFASTTLAKAAFLCTVLLEDPEMSSSRIQSRHVWS</sequence>
<dbReference type="Proteomes" id="UP001209878">
    <property type="component" value="Unassembled WGS sequence"/>
</dbReference>
<organism evidence="2 3">
    <name type="scientific">Ridgeia piscesae</name>
    <name type="common">Tubeworm</name>
    <dbReference type="NCBI Taxonomy" id="27915"/>
    <lineage>
        <taxon>Eukaryota</taxon>
        <taxon>Metazoa</taxon>
        <taxon>Spiralia</taxon>
        <taxon>Lophotrochozoa</taxon>
        <taxon>Annelida</taxon>
        <taxon>Polychaeta</taxon>
        <taxon>Sedentaria</taxon>
        <taxon>Canalipalpata</taxon>
        <taxon>Sabellida</taxon>
        <taxon>Siboglinidae</taxon>
        <taxon>Ridgeia</taxon>
    </lineage>
</organism>
<evidence type="ECO:0000256" key="1">
    <source>
        <dbReference type="SAM" id="MobiDB-lite"/>
    </source>
</evidence>
<accession>A0AAD9L1I3</accession>
<keyword evidence="3" id="KW-1185">Reference proteome</keyword>
<dbReference type="GO" id="GO:0031462">
    <property type="term" value="C:Cul2-RING ubiquitin ligase complex"/>
    <property type="evidence" value="ECO:0007669"/>
    <property type="project" value="TreeGrafter"/>
</dbReference>
<dbReference type="EMBL" id="JAODUO010000387">
    <property type="protein sequence ID" value="KAK2181654.1"/>
    <property type="molecule type" value="Genomic_DNA"/>
</dbReference>
<dbReference type="PANTHER" id="PTHR22619">
    <property type="entry name" value="ZINC FINGER SWIM DOMAIN CONTAINING PROTEIN 4, 5, 6"/>
    <property type="match status" value="1"/>
</dbReference>
<dbReference type="PANTHER" id="PTHR22619:SF1">
    <property type="entry name" value="ZINC FINGER SWIM DOMAIN-CONTAINING PROTEIN 8"/>
    <property type="match status" value="1"/>
</dbReference>